<dbReference type="OrthoDB" id="9802805at2"/>
<keyword evidence="5" id="KW-0460">Magnesium</keyword>
<dbReference type="SUPFAM" id="SSF55811">
    <property type="entry name" value="Nudix"/>
    <property type="match status" value="1"/>
</dbReference>
<keyword evidence="4" id="KW-0378">Hydrolase</keyword>
<organism evidence="8 9">
    <name type="scientific">Breznakia blatticola</name>
    <dbReference type="NCBI Taxonomy" id="1754012"/>
    <lineage>
        <taxon>Bacteria</taxon>
        <taxon>Bacillati</taxon>
        <taxon>Bacillota</taxon>
        <taxon>Erysipelotrichia</taxon>
        <taxon>Erysipelotrichales</taxon>
        <taxon>Erysipelotrichaceae</taxon>
        <taxon>Breznakia</taxon>
    </lineage>
</organism>
<dbReference type="RefSeq" id="WP_134168924.1">
    <property type="nucleotide sequence ID" value="NZ_SODD01000010.1"/>
</dbReference>
<sequence>MNEKQIRKLRNTLYEQTRYSGIEDYFYASVLLPLIYIDGSLHVLFEKRTDTIRQPGEISFPGGGIEKDDPSPLDTAIRETVEELGCSIKDIEVIAKLNTLILASGMVIHAYAGFLHTSMESLQYNKAEVDHLFTIPLDYFYKHEPKAYYCNVEIQPYTFDEHGNKVQLLPTAELGLPESYQQPWGNAKQVVYFYQTSDALIWGLTANIMYDFTRKSRED</sequence>
<feature type="domain" description="Nudix hydrolase" evidence="7">
    <location>
        <begin position="24"/>
        <end position="158"/>
    </location>
</feature>
<comment type="caution">
    <text evidence="8">The sequence shown here is derived from an EMBL/GenBank/DDBJ whole genome shotgun (WGS) entry which is preliminary data.</text>
</comment>
<gene>
    <name evidence="8" type="ORF">EDD63_11054</name>
</gene>
<evidence type="ECO:0000256" key="2">
    <source>
        <dbReference type="ARBA" id="ARBA00001946"/>
    </source>
</evidence>
<comment type="cofactor">
    <cofactor evidence="2">
        <name>Mg(2+)</name>
        <dbReference type="ChEBI" id="CHEBI:18420"/>
    </cofactor>
</comment>
<evidence type="ECO:0000259" key="7">
    <source>
        <dbReference type="PROSITE" id="PS51462"/>
    </source>
</evidence>
<dbReference type="EMBL" id="SODD01000010">
    <property type="protein sequence ID" value="TDW20834.1"/>
    <property type="molecule type" value="Genomic_DNA"/>
</dbReference>
<comment type="cofactor">
    <cofactor evidence="1">
        <name>Mn(2+)</name>
        <dbReference type="ChEBI" id="CHEBI:29035"/>
    </cofactor>
</comment>
<evidence type="ECO:0000256" key="6">
    <source>
        <dbReference type="ARBA" id="ARBA00023211"/>
    </source>
</evidence>
<evidence type="ECO:0000313" key="8">
    <source>
        <dbReference type="EMBL" id="TDW20834.1"/>
    </source>
</evidence>
<dbReference type="PANTHER" id="PTHR12992:SF11">
    <property type="entry name" value="MITOCHONDRIAL COENZYME A DIPHOSPHATASE NUDT8"/>
    <property type="match status" value="1"/>
</dbReference>
<protein>
    <submittedName>
        <fullName evidence="8">NUDIX domain-containing protein</fullName>
    </submittedName>
</protein>
<dbReference type="AlphaFoldDB" id="A0A4V3G7Y3"/>
<keyword evidence="6" id="KW-0464">Manganese</keyword>
<dbReference type="GO" id="GO:0046872">
    <property type="term" value="F:metal ion binding"/>
    <property type="evidence" value="ECO:0007669"/>
    <property type="project" value="UniProtKB-KW"/>
</dbReference>
<evidence type="ECO:0000256" key="1">
    <source>
        <dbReference type="ARBA" id="ARBA00001936"/>
    </source>
</evidence>
<dbReference type="InterPro" id="IPR015797">
    <property type="entry name" value="NUDIX_hydrolase-like_dom_sf"/>
</dbReference>
<proteinExistence type="predicted"/>
<dbReference type="Gene3D" id="3.90.79.10">
    <property type="entry name" value="Nucleoside Triphosphate Pyrophosphohydrolase"/>
    <property type="match status" value="1"/>
</dbReference>
<dbReference type="CDD" id="cd03426">
    <property type="entry name" value="NUDIX_CoAse_Nudt7"/>
    <property type="match status" value="1"/>
</dbReference>
<evidence type="ECO:0000256" key="3">
    <source>
        <dbReference type="ARBA" id="ARBA00022723"/>
    </source>
</evidence>
<dbReference type="Proteomes" id="UP000294743">
    <property type="component" value="Unassembled WGS sequence"/>
</dbReference>
<evidence type="ECO:0000256" key="4">
    <source>
        <dbReference type="ARBA" id="ARBA00022801"/>
    </source>
</evidence>
<dbReference type="InterPro" id="IPR000086">
    <property type="entry name" value="NUDIX_hydrolase_dom"/>
</dbReference>
<dbReference type="PROSITE" id="PS51462">
    <property type="entry name" value="NUDIX"/>
    <property type="match status" value="1"/>
</dbReference>
<name>A0A4V3G7Y3_9FIRM</name>
<dbReference type="InterPro" id="IPR045121">
    <property type="entry name" value="CoAse"/>
</dbReference>
<accession>A0A4V3G7Y3</accession>
<dbReference type="Pfam" id="PF00293">
    <property type="entry name" value="NUDIX"/>
    <property type="match status" value="1"/>
</dbReference>
<evidence type="ECO:0000256" key="5">
    <source>
        <dbReference type="ARBA" id="ARBA00022842"/>
    </source>
</evidence>
<keyword evidence="3" id="KW-0479">Metal-binding</keyword>
<keyword evidence="9" id="KW-1185">Reference proteome</keyword>
<dbReference type="PANTHER" id="PTHR12992">
    <property type="entry name" value="NUDIX HYDROLASE"/>
    <property type="match status" value="1"/>
</dbReference>
<reference evidence="8 9" key="1">
    <citation type="submission" date="2019-03" db="EMBL/GenBank/DDBJ databases">
        <title>Genomic Encyclopedia of Type Strains, Phase IV (KMG-IV): sequencing the most valuable type-strain genomes for metagenomic binning, comparative biology and taxonomic classification.</title>
        <authorList>
            <person name="Goeker M."/>
        </authorList>
    </citation>
    <scope>NUCLEOTIDE SEQUENCE [LARGE SCALE GENOMIC DNA]</scope>
    <source>
        <strain evidence="8 9">DSM 28867</strain>
    </source>
</reference>
<evidence type="ECO:0000313" key="9">
    <source>
        <dbReference type="Proteomes" id="UP000294743"/>
    </source>
</evidence>
<dbReference type="GO" id="GO:0010945">
    <property type="term" value="F:coenzyme A diphosphatase activity"/>
    <property type="evidence" value="ECO:0007669"/>
    <property type="project" value="InterPro"/>
</dbReference>